<keyword evidence="1" id="KW-0732">Signal</keyword>
<proteinExistence type="predicted"/>
<organism evidence="3 4">
    <name type="scientific">Methylobacterium mesophilicum SR1.6/6</name>
    <dbReference type="NCBI Taxonomy" id="908290"/>
    <lineage>
        <taxon>Bacteria</taxon>
        <taxon>Pseudomonadati</taxon>
        <taxon>Pseudomonadota</taxon>
        <taxon>Alphaproteobacteria</taxon>
        <taxon>Hyphomicrobiales</taxon>
        <taxon>Methylobacteriaceae</taxon>
        <taxon>Methylobacterium</taxon>
    </lineage>
</organism>
<reference evidence="3 4" key="2">
    <citation type="journal article" date="2013" name="Genome Announc.">
        <title>Draft Genome Sequence of Methylobacterium mesophilicum Strain SR1.6/6, Isolated from Citrus sinensis.</title>
        <authorList>
            <person name="Marinho Almeida D."/>
            <person name="Dini-Andreote F."/>
            <person name="Camargo Neves A.A."/>
            <person name="Juca Ramos R.T."/>
            <person name="Andreote F.D."/>
            <person name="Carneiro A.R."/>
            <person name="Oliveira de Souza Lima A."/>
            <person name="Caracciolo Gomes de Sa P.H."/>
            <person name="Ribeiro Barbosa M.S."/>
            <person name="Araujo W.L."/>
            <person name="Silva A."/>
        </authorList>
    </citation>
    <scope>NUCLEOTIDE SEQUENCE [LARGE SCALE GENOMIC DNA]</scope>
    <source>
        <strain evidence="3 4">SR1.6/6</strain>
    </source>
</reference>
<dbReference type="InterPro" id="IPR013096">
    <property type="entry name" value="Cupin_2"/>
</dbReference>
<dbReference type="KEGG" id="mmes:MMSR116_28675"/>
<dbReference type="Pfam" id="PF07883">
    <property type="entry name" value="Cupin_2"/>
    <property type="match status" value="1"/>
</dbReference>
<dbReference type="Proteomes" id="UP000012488">
    <property type="component" value="Chromosome"/>
</dbReference>
<accession>A0A6B9FYX1</accession>
<gene>
    <name evidence="3" type="ORF">MMSR116_28675</name>
</gene>
<evidence type="ECO:0000256" key="1">
    <source>
        <dbReference type="SAM" id="SignalP"/>
    </source>
</evidence>
<evidence type="ECO:0000313" key="4">
    <source>
        <dbReference type="Proteomes" id="UP000012488"/>
    </source>
</evidence>
<reference evidence="3 4" key="1">
    <citation type="journal article" date="2012" name="Genet. Mol. Biol.">
        <title>Analysis of 16S rRNA and mxaF genes revealing insights into Methylobacterium niche-specific plant association.</title>
        <authorList>
            <person name="Dourado M.N."/>
            <person name="Andreote F.D."/>
            <person name="Dini-Andreote F."/>
            <person name="Conti R."/>
            <person name="Araujo J.M."/>
            <person name="Araujo W.L."/>
        </authorList>
    </citation>
    <scope>NUCLEOTIDE SEQUENCE [LARGE SCALE GENOMIC DNA]</scope>
    <source>
        <strain evidence="3 4">SR1.6/6</strain>
    </source>
</reference>
<feature type="domain" description="Cupin type-2" evidence="2">
    <location>
        <begin position="59"/>
        <end position="128"/>
    </location>
</feature>
<dbReference type="SUPFAM" id="SSF51182">
    <property type="entry name" value="RmlC-like cupins"/>
    <property type="match status" value="1"/>
</dbReference>
<protein>
    <submittedName>
        <fullName evidence="3">Cupin domain-containing protein</fullName>
    </submittedName>
</protein>
<name>A0A6B9FYX1_9HYPH</name>
<dbReference type="PANTHER" id="PTHR38599:SF1">
    <property type="entry name" value="CUPIN DOMAIN PROTEIN (AFU_ORTHOLOGUE AFUA_3G13620)"/>
    <property type="match status" value="1"/>
</dbReference>
<dbReference type="InterPro" id="IPR011051">
    <property type="entry name" value="RmlC_Cupin_sf"/>
</dbReference>
<dbReference type="EMBL" id="CP043538">
    <property type="protein sequence ID" value="QGY06399.1"/>
    <property type="molecule type" value="Genomic_DNA"/>
</dbReference>
<feature type="signal peptide" evidence="1">
    <location>
        <begin position="1"/>
        <end position="34"/>
    </location>
</feature>
<feature type="chain" id="PRO_5025477302" evidence="1">
    <location>
        <begin position="35"/>
        <end position="141"/>
    </location>
</feature>
<dbReference type="InterPro" id="IPR014710">
    <property type="entry name" value="RmlC-like_jellyroll"/>
</dbReference>
<dbReference type="AlphaFoldDB" id="A0A6B9FYX1"/>
<evidence type="ECO:0000259" key="2">
    <source>
        <dbReference type="Pfam" id="PF07883"/>
    </source>
</evidence>
<dbReference type="OrthoDB" id="8447070at2"/>
<evidence type="ECO:0000313" key="3">
    <source>
        <dbReference type="EMBL" id="QGY06399.1"/>
    </source>
</evidence>
<sequence>MDRRPTIAHARLSICLCTCLWTAGTLLLAGAATAQEVKRTELGRAPVSGDETREIVMQLVEIPPGATSRRHFHNGEEAYYVLEGALAQVPGQQAKERPAGEHGINRRGVPHAGYTVAGDRTLKILSVYVVDKGKPLQEAAE</sequence>
<dbReference type="Gene3D" id="2.60.120.10">
    <property type="entry name" value="Jelly Rolls"/>
    <property type="match status" value="1"/>
</dbReference>
<dbReference type="PANTHER" id="PTHR38599">
    <property type="entry name" value="CUPIN DOMAIN PROTEIN (AFU_ORTHOLOGUE AFUA_3G13620)"/>
    <property type="match status" value="1"/>
</dbReference>